<dbReference type="RefSeq" id="XP_025574836.1">
    <property type="nucleotide sequence ID" value="XM_025713328.1"/>
</dbReference>
<feature type="compositionally biased region" description="Polar residues" evidence="1">
    <location>
        <begin position="212"/>
        <end position="224"/>
    </location>
</feature>
<accession>A0A395GZJ6</accession>
<dbReference type="AlphaFoldDB" id="A0A395GZJ6"/>
<proteinExistence type="predicted"/>
<dbReference type="Proteomes" id="UP000249402">
    <property type="component" value="Unassembled WGS sequence"/>
</dbReference>
<protein>
    <submittedName>
        <fullName evidence="2">Uncharacterized protein</fullName>
    </submittedName>
</protein>
<keyword evidence="3" id="KW-1185">Reference proteome</keyword>
<sequence>MAQAPHGTRKYPYLSSALRGGGSSHFPLLLLLPHYGELRATTTEQSGSLLTNQTNYLLAFPFFSLPSSSSAPLFFPFSSFSPLGPAAAAAATVAVVARFSFSPSCSPFLPPCSLVRPSTLCFVPPSFHSFLTPIVTLTPRSLFPLHSLSLSLSPSPSSPYYLFLSLLLLLLLPSSFFRARPPFPPGHCCDPLASCRLDARKNLKLSLPTDPAESTTPSNTSHRLLSTHPPTSSTTYAAAAARPIVASPSTFID</sequence>
<dbReference type="EMBL" id="KZ824440">
    <property type="protein sequence ID" value="RAL00509.1"/>
    <property type="molecule type" value="Genomic_DNA"/>
</dbReference>
<organism evidence="2 3">
    <name type="scientific">Aspergillus ibericus CBS 121593</name>
    <dbReference type="NCBI Taxonomy" id="1448316"/>
    <lineage>
        <taxon>Eukaryota</taxon>
        <taxon>Fungi</taxon>
        <taxon>Dikarya</taxon>
        <taxon>Ascomycota</taxon>
        <taxon>Pezizomycotina</taxon>
        <taxon>Eurotiomycetes</taxon>
        <taxon>Eurotiomycetidae</taxon>
        <taxon>Eurotiales</taxon>
        <taxon>Aspergillaceae</taxon>
        <taxon>Aspergillus</taxon>
        <taxon>Aspergillus subgen. Circumdati</taxon>
    </lineage>
</organism>
<evidence type="ECO:0000313" key="3">
    <source>
        <dbReference type="Proteomes" id="UP000249402"/>
    </source>
</evidence>
<feature type="region of interest" description="Disordered" evidence="1">
    <location>
        <begin position="207"/>
        <end position="231"/>
    </location>
</feature>
<dbReference type="GeneID" id="37218193"/>
<name>A0A395GZJ6_9EURO</name>
<evidence type="ECO:0000256" key="1">
    <source>
        <dbReference type="SAM" id="MobiDB-lite"/>
    </source>
</evidence>
<gene>
    <name evidence="2" type="ORF">BO80DRAFT_100750</name>
</gene>
<reference evidence="2 3" key="1">
    <citation type="submission" date="2018-02" db="EMBL/GenBank/DDBJ databases">
        <title>The genomes of Aspergillus section Nigri reveals drivers in fungal speciation.</title>
        <authorList>
            <consortium name="DOE Joint Genome Institute"/>
            <person name="Vesth T.C."/>
            <person name="Nybo J."/>
            <person name="Theobald S."/>
            <person name="Brandl J."/>
            <person name="Frisvad J.C."/>
            <person name="Nielsen K.F."/>
            <person name="Lyhne E.K."/>
            <person name="Kogle M.E."/>
            <person name="Kuo A."/>
            <person name="Riley R."/>
            <person name="Clum A."/>
            <person name="Nolan M."/>
            <person name="Lipzen A."/>
            <person name="Salamov A."/>
            <person name="Henrissat B."/>
            <person name="Wiebenga A."/>
            <person name="De vries R.P."/>
            <person name="Grigoriev I.V."/>
            <person name="Mortensen U.H."/>
            <person name="Andersen M.R."/>
            <person name="Baker S.E."/>
        </authorList>
    </citation>
    <scope>NUCLEOTIDE SEQUENCE [LARGE SCALE GENOMIC DNA]</scope>
    <source>
        <strain evidence="2 3">CBS 121593</strain>
    </source>
</reference>
<evidence type="ECO:0000313" key="2">
    <source>
        <dbReference type="EMBL" id="RAL00509.1"/>
    </source>
</evidence>
<dbReference type="VEuPathDB" id="FungiDB:BO80DRAFT_100750"/>